<feature type="domain" description="FlgD/Vpr Ig-like" evidence="7">
    <location>
        <begin position="110"/>
        <end position="174"/>
    </location>
</feature>
<evidence type="ECO:0000256" key="5">
    <source>
        <dbReference type="RuleBase" id="RU362076"/>
    </source>
</evidence>
<proteinExistence type="inferred from homology"/>
<evidence type="ECO:0000256" key="1">
    <source>
        <dbReference type="ARBA" id="ARBA00010577"/>
    </source>
</evidence>
<keyword evidence="8" id="KW-0969">Cilium</keyword>
<dbReference type="AlphaFoldDB" id="A0A2W7NAF0"/>
<dbReference type="Pfam" id="PF13860">
    <property type="entry name" value="FlgD_ig"/>
    <property type="match status" value="1"/>
</dbReference>
<dbReference type="RefSeq" id="WP_111537770.1">
    <property type="nucleotide sequence ID" value="NZ_QKZL01000011.1"/>
</dbReference>
<evidence type="ECO:0000256" key="3">
    <source>
        <dbReference type="ARBA" id="ARBA00022795"/>
    </source>
</evidence>
<sequence>MDMPSVTTPTVKTPSTTAADDAATASTKISSDFNTFLTMLTTQIQNQDPLKPMNAEEFAVQLATFSNVEQQVRGNQLLEQMVAQSGGGDLSSLSGWIGREARATMPAMFSGAPITLDPESPIAGSTHHLVVRDRAGTEIHRQSISANGEPVTWTGMVKGGKLAQSGVYDFSVESFEGQNLVATEPVKTYARVSEVRSSPDGATLVFAGGVEIPATDVSAVREASAG</sequence>
<dbReference type="EMBL" id="QKZL01000011">
    <property type="protein sequence ID" value="PZX15057.1"/>
    <property type="molecule type" value="Genomic_DNA"/>
</dbReference>
<evidence type="ECO:0000313" key="8">
    <source>
        <dbReference type="EMBL" id="PZX15057.1"/>
    </source>
</evidence>
<dbReference type="GO" id="GO:0044781">
    <property type="term" value="P:bacterial-type flagellum organization"/>
    <property type="evidence" value="ECO:0007669"/>
    <property type="project" value="UniProtKB-UniRule"/>
</dbReference>
<evidence type="ECO:0000259" key="7">
    <source>
        <dbReference type="Pfam" id="PF13860"/>
    </source>
</evidence>
<organism evidence="8 9">
    <name type="scientific">Palleronia aestuarii</name>
    <dbReference type="NCBI Taxonomy" id="568105"/>
    <lineage>
        <taxon>Bacteria</taxon>
        <taxon>Pseudomonadati</taxon>
        <taxon>Pseudomonadota</taxon>
        <taxon>Alphaproteobacteria</taxon>
        <taxon>Rhodobacterales</taxon>
        <taxon>Roseobacteraceae</taxon>
        <taxon>Palleronia</taxon>
    </lineage>
</organism>
<comment type="function">
    <text evidence="4 5">Required for flagellar hook formation. May act as a scaffolding protein.</text>
</comment>
<gene>
    <name evidence="8" type="ORF">LX81_02646</name>
</gene>
<comment type="similarity">
    <text evidence="1 5">Belongs to the FlgD family.</text>
</comment>
<name>A0A2W7NAF0_9RHOB</name>
<keyword evidence="8" id="KW-0282">Flagellum</keyword>
<keyword evidence="3 5" id="KW-1005">Bacterial flagellum biogenesis</keyword>
<keyword evidence="8" id="KW-0966">Cell projection</keyword>
<dbReference type="Proteomes" id="UP000248916">
    <property type="component" value="Unassembled WGS sequence"/>
</dbReference>
<reference evidence="8 9" key="1">
    <citation type="submission" date="2018-06" db="EMBL/GenBank/DDBJ databases">
        <title>Genomic Encyclopedia of Archaeal and Bacterial Type Strains, Phase II (KMG-II): from individual species to whole genera.</title>
        <authorList>
            <person name="Goeker M."/>
        </authorList>
    </citation>
    <scope>NUCLEOTIDE SEQUENCE [LARGE SCALE GENOMIC DNA]</scope>
    <source>
        <strain evidence="8 9">DSM 22009</strain>
    </source>
</reference>
<protein>
    <recommendedName>
        <fullName evidence="2 5">Basal-body rod modification protein FlgD</fullName>
    </recommendedName>
</protein>
<accession>A0A2W7NAF0</accession>
<evidence type="ECO:0000256" key="4">
    <source>
        <dbReference type="ARBA" id="ARBA00024746"/>
    </source>
</evidence>
<dbReference type="InterPro" id="IPR005648">
    <property type="entry name" value="FlgD"/>
</dbReference>
<dbReference type="InterPro" id="IPR025965">
    <property type="entry name" value="FlgD/Vpr_Ig-like"/>
</dbReference>
<evidence type="ECO:0000313" key="9">
    <source>
        <dbReference type="Proteomes" id="UP000248916"/>
    </source>
</evidence>
<keyword evidence="9" id="KW-1185">Reference proteome</keyword>
<comment type="caution">
    <text evidence="8">The sequence shown here is derived from an EMBL/GenBank/DDBJ whole genome shotgun (WGS) entry which is preliminary data.</text>
</comment>
<feature type="region of interest" description="Disordered" evidence="6">
    <location>
        <begin position="1"/>
        <end position="22"/>
    </location>
</feature>
<dbReference type="OrthoDB" id="9785233at2"/>
<evidence type="ECO:0000256" key="2">
    <source>
        <dbReference type="ARBA" id="ARBA00016013"/>
    </source>
</evidence>
<dbReference type="Pfam" id="PF03963">
    <property type="entry name" value="FlgD"/>
    <property type="match status" value="1"/>
</dbReference>
<evidence type="ECO:0000256" key="6">
    <source>
        <dbReference type="SAM" id="MobiDB-lite"/>
    </source>
</evidence>